<dbReference type="EMBL" id="NIPO01000001">
    <property type="protein sequence ID" value="PJR05128.1"/>
    <property type="molecule type" value="Genomic_DNA"/>
</dbReference>
<dbReference type="SUPFAM" id="SSF55811">
    <property type="entry name" value="Nudix"/>
    <property type="match status" value="1"/>
</dbReference>
<evidence type="ECO:0000313" key="5">
    <source>
        <dbReference type="Proteomes" id="UP000231960"/>
    </source>
</evidence>
<dbReference type="InterPro" id="IPR015797">
    <property type="entry name" value="NUDIX_hydrolase-like_dom_sf"/>
</dbReference>
<dbReference type="PANTHER" id="PTHR43736:SF1">
    <property type="entry name" value="DIHYDRONEOPTERIN TRIPHOSPHATE DIPHOSPHATASE"/>
    <property type="match status" value="1"/>
</dbReference>
<dbReference type="PROSITE" id="PS51462">
    <property type="entry name" value="NUDIX"/>
    <property type="match status" value="1"/>
</dbReference>
<evidence type="ECO:0000259" key="3">
    <source>
        <dbReference type="PROSITE" id="PS51462"/>
    </source>
</evidence>
<dbReference type="Proteomes" id="UP000231960">
    <property type="component" value="Unassembled WGS sequence"/>
</dbReference>
<reference evidence="4 5" key="1">
    <citation type="submission" date="2017-06" db="EMBL/GenBank/DDBJ databases">
        <title>Description of Avrilella dinanensis gen. nov. sp. nov.</title>
        <authorList>
            <person name="Leyer C."/>
            <person name="Sassi M."/>
            <person name="Minet J."/>
            <person name="Kayal S."/>
            <person name="Cattoir V."/>
        </authorList>
    </citation>
    <scope>NUCLEOTIDE SEQUENCE [LARGE SCALE GENOMIC DNA]</scope>
    <source>
        <strain evidence="4 5">UR159</strain>
    </source>
</reference>
<dbReference type="PROSITE" id="PS00893">
    <property type="entry name" value="NUDIX_BOX"/>
    <property type="match status" value="1"/>
</dbReference>
<protein>
    <submittedName>
        <fullName evidence="4">NUDIX hydrolase</fullName>
    </submittedName>
</protein>
<sequence length="199" mass="23412">MYKVFINNKPLILTDSIEKETDFKIFLLETADIQKIIKGFYQDKYTKAILYHPDESQLYKKFKEKITVNKAAGGLVFNDEGKMLFIHRNGKWDLPKGGIEKNEELQETAIREVEEETGVSGLEIEHKLKKTYHVFKRNGEFRLKITHWYLMKTNYNGVLQPQTEEGIDKAVWLDKEQTEIALRNSYENIKSIFDDEDLL</sequence>
<evidence type="ECO:0000256" key="2">
    <source>
        <dbReference type="RuleBase" id="RU003476"/>
    </source>
</evidence>
<dbReference type="GO" id="GO:0016787">
    <property type="term" value="F:hydrolase activity"/>
    <property type="evidence" value="ECO:0007669"/>
    <property type="project" value="UniProtKB-KW"/>
</dbReference>
<gene>
    <name evidence="4" type="ORF">CDL10_08075</name>
</gene>
<dbReference type="Pfam" id="PF00293">
    <property type="entry name" value="NUDIX"/>
    <property type="match status" value="1"/>
</dbReference>
<evidence type="ECO:0000256" key="1">
    <source>
        <dbReference type="ARBA" id="ARBA00022801"/>
    </source>
</evidence>
<dbReference type="PANTHER" id="PTHR43736">
    <property type="entry name" value="ADP-RIBOSE PYROPHOSPHATASE"/>
    <property type="match status" value="1"/>
</dbReference>
<comment type="similarity">
    <text evidence="2">Belongs to the Nudix hydrolase family.</text>
</comment>
<name>A0A2M9R8E9_9FLAO</name>
<keyword evidence="1 2" id="KW-0378">Hydrolase</keyword>
<keyword evidence="5" id="KW-1185">Reference proteome</keyword>
<accession>A0A2M9R8E9</accession>
<dbReference type="PRINTS" id="PR00502">
    <property type="entry name" value="NUDIXFAMILY"/>
</dbReference>
<comment type="caution">
    <text evidence="4">The sequence shown here is derived from an EMBL/GenBank/DDBJ whole genome shotgun (WGS) entry which is preliminary data.</text>
</comment>
<dbReference type="OrthoDB" id="9816289at2"/>
<organism evidence="4 5">
    <name type="scientific">Avrilella dinanensis</name>
    <dbReference type="NCBI Taxonomy" id="2008672"/>
    <lineage>
        <taxon>Bacteria</taxon>
        <taxon>Pseudomonadati</taxon>
        <taxon>Bacteroidota</taxon>
        <taxon>Flavobacteriia</taxon>
        <taxon>Flavobacteriales</taxon>
        <taxon>Flavobacteriaceae</taxon>
        <taxon>Avrilella</taxon>
    </lineage>
</organism>
<dbReference type="RefSeq" id="WP_100678687.1">
    <property type="nucleotide sequence ID" value="NZ_NIPO01000001.1"/>
</dbReference>
<dbReference type="InterPro" id="IPR000086">
    <property type="entry name" value="NUDIX_hydrolase_dom"/>
</dbReference>
<dbReference type="CDD" id="cd03673">
    <property type="entry name" value="NUDIX_Ap6A_hydrolase"/>
    <property type="match status" value="1"/>
</dbReference>
<feature type="domain" description="Nudix hydrolase" evidence="3">
    <location>
        <begin position="67"/>
        <end position="196"/>
    </location>
</feature>
<evidence type="ECO:0000313" key="4">
    <source>
        <dbReference type="EMBL" id="PJR05128.1"/>
    </source>
</evidence>
<dbReference type="AlphaFoldDB" id="A0A2M9R8E9"/>
<dbReference type="Gene3D" id="3.90.79.10">
    <property type="entry name" value="Nucleoside Triphosphate Pyrophosphohydrolase"/>
    <property type="match status" value="1"/>
</dbReference>
<dbReference type="InterPro" id="IPR020084">
    <property type="entry name" value="NUDIX_hydrolase_CS"/>
</dbReference>
<proteinExistence type="inferred from homology"/>
<dbReference type="InterPro" id="IPR020476">
    <property type="entry name" value="Nudix_hydrolase"/>
</dbReference>